<keyword evidence="2" id="KW-0813">Transport</keyword>
<evidence type="ECO:0000313" key="11">
    <source>
        <dbReference type="EMBL" id="CAL4130051.1"/>
    </source>
</evidence>
<feature type="transmembrane region" description="Helical" evidence="9">
    <location>
        <begin position="143"/>
        <end position="164"/>
    </location>
</feature>
<feature type="transmembrane region" description="Helical" evidence="9">
    <location>
        <begin position="20"/>
        <end position="42"/>
    </location>
</feature>
<dbReference type="GO" id="GO:0005432">
    <property type="term" value="F:calcium:sodium antiporter activity"/>
    <property type="evidence" value="ECO:0007669"/>
    <property type="project" value="TreeGrafter"/>
</dbReference>
<evidence type="ECO:0000256" key="8">
    <source>
        <dbReference type="ARBA" id="ARBA00023136"/>
    </source>
</evidence>
<proteinExistence type="predicted"/>
<keyword evidence="7" id="KW-0406">Ion transport</keyword>
<keyword evidence="12" id="KW-1185">Reference proteome</keyword>
<feature type="domain" description="Sodium/calcium exchanger membrane region" evidence="10">
    <location>
        <begin position="20"/>
        <end position="190"/>
    </location>
</feature>
<dbReference type="Gene3D" id="1.20.1420.30">
    <property type="entry name" value="NCX, central ion-binding region"/>
    <property type="match status" value="1"/>
</dbReference>
<evidence type="ECO:0000256" key="7">
    <source>
        <dbReference type="ARBA" id="ARBA00023065"/>
    </source>
</evidence>
<evidence type="ECO:0000256" key="6">
    <source>
        <dbReference type="ARBA" id="ARBA00022989"/>
    </source>
</evidence>
<comment type="caution">
    <text evidence="11">The sequence shown here is derived from an EMBL/GenBank/DDBJ whole genome shotgun (WGS) entry which is preliminary data.</text>
</comment>
<feature type="transmembrane region" description="Helical" evidence="9">
    <location>
        <begin position="106"/>
        <end position="131"/>
    </location>
</feature>
<dbReference type="GO" id="GO:0030424">
    <property type="term" value="C:axon"/>
    <property type="evidence" value="ECO:0007669"/>
    <property type="project" value="TreeGrafter"/>
</dbReference>
<name>A0AAV2RQQ6_MEGNR</name>
<evidence type="ECO:0000256" key="9">
    <source>
        <dbReference type="SAM" id="Phobius"/>
    </source>
</evidence>
<evidence type="ECO:0000256" key="2">
    <source>
        <dbReference type="ARBA" id="ARBA00022448"/>
    </source>
</evidence>
<dbReference type="PANTHER" id="PTHR11878">
    <property type="entry name" value="SODIUM/CALCIUM EXCHANGER"/>
    <property type="match status" value="1"/>
</dbReference>
<keyword evidence="5 9" id="KW-0812">Transmembrane</keyword>
<reference evidence="11 12" key="1">
    <citation type="submission" date="2024-05" db="EMBL/GenBank/DDBJ databases">
        <authorList>
            <person name="Wallberg A."/>
        </authorList>
    </citation>
    <scope>NUCLEOTIDE SEQUENCE [LARGE SCALE GENOMIC DNA]</scope>
</reference>
<dbReference type="Proteomes" id="UP001497623">
    <property type="component" value="Unassembled WGS sequence"/>
</dbReference>
<dbReference type="PANTHER" id="PTHR11878:SF76">
    <property type="entry name" value="CALX-BETA DOMAIN-CONTAINING PROTEIN"/>
    <property type="match status" value="1"/>
</dbReference>
<keyword evidence="4" id="KW-0106">Calcium</keyword>
<dbReference type="GO" id="GO:0042383">
    <property type="term" value="C:sarcolemma"/>
    <property type="evidence" value="ECO:0007669"/>
    <property type="project" value="TreeGrafter"/>
</dbReference>
<accession>A0AAV2RQQ6</accession>
<dbReference type="AlphaFoldDB" id="A0AAV2RQQ6"/>
<evidence type="ECO:0000259" key="10">
    <source>
        <dbReference type="Pfam" id="PF01699"/>
    </source>
</evidence>
<evidence type="ECO:0000313" key="12">
    <source>
        <dbReference type="Proteomes" id="UP001497623"/>
    </source>
</evidence>
<dbReference type="EMBL" id="CAXKWB010026356">
    <property type="protein sequence ID" value="CAL4130051.1"/>
    <property type="molecule type" value="Genomic_DNA"/>
</dbReference>
<dbReference type="InterPro" id="IPR004837">
    <property type="entry name" value="NaCa_Exmemb"/>
</dbReference>
<organism evidence="11 12">
    <name type="scientific">Meganyctiphanes norvegica</name>
    <name type="common">Northern krill</name>
    <name type="synonym">Thysanopoda norvegica</name>
    <dbReference type="NCBI Taxonomy" id="48144"/>
    <lineage>
        <taxon>Eukaryota</taxon>
        <taxon>Metazoa</taxon>
        <taxon>Ecdysozoa</taxon>
        <taxon>Arthropoda</taxon>
        <taxon>Crustacea</taxon>
        <taxon>Multicrustacea</taxon>
        <taxon>Malacostraca</taxon>
        <taxon>Eumalacostraca</taxon>
        <taxon>Eucarida</taxon>
        <taxon>Euphausiacea</taxon>
        <taxon>Euphausiidae</taxon>
        <taxon>Meganyctiphanes</taxon>
    </lineage>
</organism>
<feature type="transmembrane region" description="Helical" evidence="9">
    <location>
        <begin position="74"/>
        <end position="94"/>
    </location>
</feature>
<evidence type="ECO:0000256" key="3">
    <source>
        <dbReference type="ARBA" id="ARBA00022449"/>
    </source>
</evidence>
<keyword evidence="3" id="KW-0050">Antiport</keyword>
<feature type="transmembrane region" description="Helical" evidence="9">
    <location>
        <begin position="176"/>
        <end position="199"/>
    </location>
</feature>
<gene>
    <name evidence="11" type="ORF">MNOR_LOCUS26410</name>
</gene>
<keyword evidence="8 9" id="KW-0472">Membrane</keyword>
<comment type="subcellular location">
    <subcellularLocation>
        <location evidence="1">Endomembrane system</location>
        <topology evidence="1">Multi-pass membrane protein</topology>
    </subcellularLocation>
</comment>
<dbReference type="InterPro" id="IPR044880">
    <property type="entry name" value="NCX_ion-bd_dom_sf"/>
</dbReference>
<dbReference type="GO" id="GO:0012505">
    <property type="term" value="C:endomembrane system"/>
    <property type="evidence" value="ECO:0007669"/>
    <property type="project" value="UniProtKB-SubCell"/>
</dbReference>
<keyword evidence="4" id="KW-0109">Calcium transport</keyword>
<evidence type="ECO:0000256" key="1">
    <source>
        <dbReference type="ARBA" id="ARBA00004127"/>
    </source>
</evidence>
<sequence>MLLPIVSEYNWSDSLRATLYLIALIYCFLGIAIISDIFMGAIEKITSKTKRIYLTKDKGKEDDFIEVPIWSDSVANLTLMAIGSSAPEILLAIIEIISNNFEAGALGASTIVGSAAFNLLCISAVCVMAIPEGEVRRIKDLKVFAVTATFSVVAYIWLMIILVVSSKDVVDLWEAVITLLLFPMLVLIAWMTECNFFVVPDKMKIVID</sequence>
<dbReference type="GO" id="GO:0098703">
    <property type="term" value="P:calcium ion import across plasma membrane"/>
    <property type="evidence" value="ECO:0007669"/>
    <property type="project" value="TreeGrafter"/>
</dbReference>
<dbReference type="Pfam" id="PF01699">
    <property type="entry name" value="Na_Ca_ex"/>
    <property type="match status" value="1"/>
</dbReference>
<dbReference type="GO" id="GO:0098794">
    <property type="term" value="C:postsynapse"/>
    <property type="evidence" value="ECO:0007669"/>
    <property type="project" value="TreeGrafter"/>
</dbReference>
<protein>
    <recommendedName>
        <fullName evidence="10">Sodium/calcium exchanger membrane region domain-containing protein</fullName>
    </recommendedName>
</protein>
<keyword evidence="6 9" id="KW-1133">Transmembrane helix</keyword>
<dbReference type="InterPro" id="IPR051171">
    <property type="entry name" value="CaCA"/>
</dbReference>
<evidence type="ECO:0000256" key="5">
    <source>
        <dbReference type="ARBA" id="ARBA00022692"/>
    </source>
</evidence>
<evidence type="ECO:0000256" key="4">
    <source>
        <dbReference type="ARBA" id="ARBA00022568"/>
    </source>
</evidence>